<gene>
    <name evidence="2" type="ORF">PCANC_10172</name>
    <name evidence="3" type="ORF">PCANC_11194</name>
</gene>
<reference evidence="2 4" key="1">
    <citation type="submission" date="2017-11" db="EMBL/GenBank/DDBJ databases">
        <title>De novo assembly and phasing of dikaryotic genomes from two isolates of Puccinia coronata f. sp. avenae, the causal agent of oat crown rust.</title>
        <authorList>
            <person name="Miller M.E."/>
            <person name="Zhang Y."/>
            <person name="Omidvar V."/>
            <person name="Sperschneider J."/>
            <person name="Schwessinger B."/>
            <person name="Raley C."/>
            <person name="Palmer J.M."/>
            <person name="Garnica D."/>
            <person name="Upadhyaya N."/>
            <person name="Rathjen J."/>
            <person name="Taylor J.M."/>
            <person name="Park R.F."/>
            <person name="Dodds P.N."/>
            <person name="Hirsch C.D."/>
            <person name="Kianian S.F."/>
            <person name="Figueroa M."/>
        </authorList>
    </citation>
    <scope>NUCLEOTIDE SEQUENCE [LARGE SCALE GENOMIC DNA]</scope>
    <source>
        <strain evidence="2">12NC29</strain>
    </source>
</reference>
<dbReference type="AlphaFoldDB" id="A0A2N5T3B6"/>
<name>A0A2N5T3B6_9BASI</name>
<dbReference type="EMBL" id="PGCJ01000804">
    <property type="protein sequence ID" value="PLW19982.1"/>
    <property type="molecule type" value="Genomic_DNA"/>
</dbReference>
<proteinExistence type="predicted"/>
<dbReference type="Proteomes" id="UP000235388">
    <property type="component" value="Unassembled WGS sequence"/>
</dbReference>
<comment type="caution">
    <text evidence="2">The sequence shown here is derived from an EMBL/GenBank/DDBJ whole genome shotgun (WGS) entry which is preliminary data.</text>
</comment>
<accession>A0A2N5T3B6</accession>
<evidence type="ECO:0000313" key="3">
    <source>
        <dbReference type="EMBL" id="PLW46323.1"/>
    </source>
</evidence>
<dbReference type="EMBL" id="PGCJ01000120">
    <property type="protein sequence ID" value="PLW46323.1"/>
    <property type="molecule type" value="Genomic_DNA"/>
</dbReference>
<evidence type="ECO:0000313" key="2">
    <source>
        <dbReference type="EMBL" id="PLW19982.1"/>
    </source>
</evidence>
<feature type="compositionally biased region" description="Pro residues" evidence="1">
    <location>
        <begin position="12"/>
        <end position="24"/>
    </location>
</feature>
<feature type="region of interest" description="Disordered" evidence="1">
    <location>
        <begin position="103"/>
        <end position="122"/>
    </location>
</feature>
<feature type="region of interest" description="Disordered" evidence="1">
    <location>
        <begin position="1"/>
        <end position="37"/>
    </location>
</feature>
<protein>
    <submittedName>
        <fullName evidence="2">Uncharacterized protein</fullName>
    </submittedName>
</protein>
<organism evidence="2 4">
    <name type="scientific">Puccinia coronata f. sp. avenae</name>
    <dbReference type="NCBI Taxonomy" id="200324"/>
    <lineage>
        <taxon>Eukaryota</taxon>
        <taxon>Fungi</taxon>
        <taxon>Dikarya</taxon>
        <taxon>Basidiomycota</taxon>
        <taxon>Pucciniomycotina</taxon>
        <taxon>Pucciniomycetes</taxon>
        <taxon>Pucciniales</taxon>
        <taxon>Pucciniaceae</taxon>
        <taxon>Puccinia</taxon>
    </lineage>
</organism>
<keyword evidence="4" id="KW-1185">Reference proteome</keyword>
<evidence type="ECO:0000256" key="1">
    <source>
        <dbReference type="SAM" id="MobiDB-lite"/>
    </source>
</evidence>
<evidence type="ECO:0000313" key="4">
    <source>
        <dbReference type="Proteomes" id="UP000235388"/>
    </source>
</evidence>
<sequence length="166" mass="18056">MNMPQATHQQTQPPPPENAPPPAEAPQHIEDKGTPSKASEVLGKVRLSPFELGDAIGVVPTADRGLQLIYCVTRPALPGGGINKYQHPHIHQYRKGNKLLAPSSMSSGMRSKWPTAGGPLRPLQSITSQIRTRALETKSELPRRPLRSHGKALYPITLGMIAKPMQ</sequence>
<feature type="compositionally biased region" description="Low complexity" evidence="1">
    <location>
        <begin position="1"/>
        <end position="11"/>
    </location>
</feature>